<dbReference type="CDD" id="cd06262">
    <property type="entry name" value="metallo-hydrolase-like_MBL-fold"/>
    <property type="match status" value="1"/>
</dbReference>
<dbReference type="GO" id="GO:0046872">
    <property type="term" value="F:metal ion binding"/>
    <property type="evidence" value="ECO:0007669"/>
    <property type="project" value="UniProtKB-KW"/>
</dbReference>
<comment type="caution">
    <text evidence="6">The sequence shown here is derived from an EMBL/GenBank/DDBJ whole genome shotgun (WGS) entry which is preliminary data.</text>
</comment>
<evidence type="ECO:0000313" key="6">
    <source>
        <dbReference type="EMBL" id="GAO41691.1"/>
    </source>
</evidence>
<organism evidence="6 7">
    <name type="scientific">Flavihumibacter petaseus NBRC 106054</name>
    <dbReference type="NCBI Taxonomy" id="1220578"/>
    <lineage>
        <taxon>Bacteria</taxon>
        <taxon>Pseudomonadati</taxon>
        <taxon>Bacteroidota</taxon>
        <taxon>Chitinophagia</taxon>
        <taxon>Chitinophagales</taxon>
        <taxon>Chitinophagaceae</taxon>
        <taxon>Flavihumibacter</taxon>
    </lineage>
</organism>
<dbReference type="RefSeq" id="WP_046367508.1">
    <property type="nucleotide sequence ID" value="NZ_BBWV01000001.1"/>
</dbReference>
<dbReference type="Pfam" id="PF00753">
    <property type="entry name" value="Lactamase_B"/>
    <property type="match status" value="1"/>
</dbReference>
<dbReference type="Gene3D" id="3.60.15.10">
    <property type="entry name" value="Ribonuclease Z/Hydroxyacylglutathione hydrolase-like"/>
    <property type="match status" value="1"/>
</dbReference>
<protein>
    <recommendedName>
        <fullName evidence="5">Metallo-beta-lactamase domain-containing protein</fullName>
    </recommendedName>
</protein>
<dbReference type="OrthoDB" id="9802248at2"/>
<reference evidence="6 7" key="1">
    <citation type="submission" date="2015-04" db="EMBL/GenBank/DDBJ databases">
        <title>Whole genome shotgun sequence of Flavihumibacter petaseus NBRC 106054.</title>
        <authorList>
            <person name="Miyazawa S."/>
            <person name="Hosoyama A."/>
            <person name="Hashimoto M."/>
            <person name="Noguchi M."/>
            <person name="Tsuchikane K."/>
            <person name="Ohji S."/>
            <person name="Yamazoe A."/>
            <person name="Ichikawa N."/>
            <person name="Kimura A."/>
            <person name="Fujita N."/>
        </authorList>
    </citation>
    <scope>NUCLEOTIDE SEQUENCE [LARGE SCALE GENOMIC DNA]</scope>
    <source>
        <strain evidence="6 7">NBRC 106054</strain>
    </source>
</reference>
<dbReference type="Proteomes" id="UP000033121">
    <property type="component" value="Unassembled WGS sequence"/>
</dbReference>
<evidence type="ECO:0000313" key="7">
    <source>
        <dbReference type="Proteomes" id="UP000033121"/>
    </source>
</evidence>
<proteinExistence type="predicted"/>
<evidence type="ECO:0000256" key="2">
    <source>
        <dbReference type="ARBA" id="ARBA00022723"/>
    </source>
</evidence>
<dbReference type="SUPFAM" id="SSF56281">
    <property type="entry name" value="Metallo-hydrolase/oxidoreductase"/>
    <property type="match status" value="1"/>
</dbReference>
<dbReference type="PANTHER" id="PTHR46233:SF3">
    <property type="entry name" value="HYDROXYACYLGLUTATHIONE HYDROLASE GLOC"/>
    <property type="match status" value="1"/>
</dbReference>
<evidence type="ECO:0000256" key="3">
    <source>
        <dbReference type="ARBA" id="ARBA00022801"/>
    </source>
</evidence>
<dbReference type="InterPro" id="IPR001279">
    <property type="entry name" value="Metallo-B-lactamas"/>
</dbReference>
<comment type="cofactor">
    <cofactor evidence="1">
        <name>Zn(2+)</name>
        <dbReference type="ChEBI" id="CHEBI:29105"/>
    </cofactor>
</comment>
<feature type="domain" description="Metallo-beta-lactamase" evidence="5">
    <location>
        <begin position="13"/>
        <end position="195"/>
    </location>
</feature>
<keyword evidence="2" id="KW-0479">Metal-binding</keyword>
<name>A0A0E9MW83_9BACT</name>
<dbReference type="InterPro" id="IPR051453">
    <property type="entry name" value="MBL_Glyoxalase_II"/>
</dbReference>
<accession>A0A0E9MW83</accession>
<keyword evidence="3" id="KW-0378">Hydrolase</keyword>
<dbReference type="EMBL" id="BBWV01000001">
    <property type="protein sequence ID" value="GAO41691.1"/>
    <property type="molecule type" value="Genomic_DNA"/>
</dbReference>
<keyword evidence="4" id="KW-0862">Zinc</keyword>
<dbReference type="PANTHER" id="PTHR46233">
    <property type="entry name" value="HYDROXYACYLGLUTATHIONE HYDROLASE GLOC"/>
    <property type="match status" value="1"/>
</dbReference>
<sequence>MLTVRQFVFSPLQENTYVLYNGAGEAVIIDPGCYRQEEERELADFLTDHHLQPKWLLNTHCHLDHIFGNRFVYQQWKLEPHIHPLEQKILDLSPEAGRRWNLPFRPYEGPVHYIREGDSVGLRGDELKVIEAPGHSPGHVCFYKEDQQFLIGGDVLFRRSIGRTDLPGGNHAQLLDSIRKKLFVLPDETRVFPGHMEVTTIGEEKKFNPFLT</sequence>
<evidence type="ECO:0000259" key="5">
    <source>
        <dbReference type="SMART" id="SM00849"/>
    </source>
</evidence>
<dbReference type="GO" id="GO:0016787">
    <property type="term" value="F:hydrolase activity"/>
    <property type="evidence" value="ECO:0007669"/>
    <property type="project" value="UniProtKB-KW"/>
</dbReference>
<keyword evidence="7" id="KW-1185">Reference proteome</keyword>
<dbReference type="InterPro" id="IPR036866">
    <property type="entry name" value="RibonucZ/Hydroxyglut_hydro"/>
</dbReference>
<evidence type="ECO:0000256" key="4">
    <source>
        <dbReference type="ARBA" id="ARBA00022833"/>
    </source>
</evidence>
<evidence type="ECO:0000256" key="1">
    <source>
        <dbReference type="ARBA" id="ARBA00001947"/>
    </source>
</evidence>
<dbReference type="AlphaFoldDB" id="A0A0E9MW83"/>
<gene>
    <name evidence="6" type="ORF">FPE01S_01_07050</name>
</gene>
<dbReference type="STRING" id="1220578.FPE01S_01_07050"/>
<dbReference type="SMART" id="SM00849">
    <property type="entry name" value="Lactamase_B"/>
    <property type="match status" value="1"/>
</dbReference>